<protein>
    <submittedName>
        <fullName evidence="2">Uncharacterized protein</fullName>
    </submittedName>
</protein>
<accession>A0A218VWK6</accession>
<gene>
    <name evidence="2" type="ORF">CDL15_Pgr020417</name>
</gene>
<evidence type="ECO:0000313" key="2">
    <source>
        <dbReference type="EMBL" id="OWM64450.1"/>
    </source>
</evidence>
<feature type="chain" id="PRO_5012894492" evidence="1">
    <location>
        <begin position="30"/>
        <end position="77"/>
    </location>
</feature>
<evidence type="ECO:0000313" key="3">
    <source>
        <dbReference type="Proteomes" id="UP000197138"/>
    </source>
</evidence>
<sequence>MRKAVLIACVLLVFTHHLMFFPGPASVSARPLVQQEKDVAAYVPRTSCSKYRQIPCTPVKPPPKKCSSPFIRECPPP</sequence>
<dbReference type="AlphaFoldDB" id="A0A218VWK6"/>
<comment type="caution">
    <text evidence="2">The sequence shown here is derived from an EMBL/GenBank/DDBJ whole genome shotgun (WGS) entry which is preliminary data.</text>
</comment>
<evidence type="ECO:0000256" key="1">
    <source>
        <dbReference type="SAM" id="SignalP"/>
    </source>
</evidence>
<name>A0A218VWK6_PUNGR</name>
<proteinExistence type="predicted"/>
<dbReference type="Proteomes" id="UP000197138">
    <property type="component" value="Unassembled WGS sequence"/>
</dbReference>
<dbReference type="EMBL" id="MTKT01005809">
    <property type="protein sequence ID" value="OWM64450.1"/>
    <property type="molecule type" value="Genomic_DNA"/>
</dbReference>
<reference evidence="3" key="1">
    <citation type="journal article" date="2017" name="Plant J.">
        <title>The pomegranate (Punica granatum L.) genome and the genomics of punicalagin biosynthesis.</title>
        <authorList>
            <person name="Qin G."/>
            <person name="Xu C."/>
            <person name="Ming R."/>
            <person name="Tang H."/>
            <person name="Guyot R."/>
            <person name="Kramer E.M."/>
            <person name="Hu Y."/>
            <person name="Yi X."/>
            <person name="Qi Y."/>
            <person name="Xu X."/>
            <person name="Gao Z."/>
            <person name="Pan H."/>
            <person name="Jian J."/>
            <person name="Tian Y."/>
            <person name="Yue Z."/>
            <person name="Xu Y."/>
        </authorList>
    </citation>
    <scope>NUCLEOTIDE SEQUENCE [LARGE SCALE GENOMIC DNA]</scope>
    <source>
        <strain evidence="3">cv. Dabenzi</strain>
    </source>
</reference>
<keyword evidence="1" id="KW-0732">Signal</keyword>
<feature type="signal peptide" evidence="1">
    <location>
        <begin position="1"/>
        <end position="29"/>
    </location>
</feature>
<organism evidence="2 3">
    <name type="scientific">Punica granatum</name>
    <name type="common">Pomegranate</name>
    <dbReference type="NCBI Taxonomy" id="22663"/>
    <lineage>
        <taxon>Eukaryota</taxon>
        <taxon>Viridiplantae</taxon>
        <taxon>Streptophyta</taxon>
        <taxon>Embryophyta</taxon>
        <taxon>Tracheophyta</taxon>
        <taxon>Spermatophyta</taxon>
        <taxon>Magnoliopsida</taxon>
        <taxon>eudicotyledons</taxon>
        <taxon>Gunneridae</taxon>
        <taxon>Pentapetalae</taxon>
        <taxon>rosids</taxon>
        <taxon>malvids</taxon>
        <taxon>Myrtales</taxon>
        <taxon>Lythraceae</taxon>
        <taxon>Punica</taxon>
    </lineage>
</organism>